<keyword evidence="2" id="KW-1185">Reference proteome</keyword>
<evidence type="ECO:0000313" key="1">
    <source>
        <dbReference type="EMBL" id="KAH3664209.1"/>
    </source>
</evidence>
<accession>A0A9P8P370</accession>
<organism evidence="1 2">
    <name type="scientific">Ogataea philodendri</name>
    <dbReference type="NCBI Taxonomy" id="1378263"/>
    <lineage>
        <taxon>Eukaryota</taxon>
        <taxon>Fungi</taxon>
        <taxon>Dikarya</taxon>
        <taxon>Ascomycota</taxon>
        <taxon>Saccharomycotina</taxon>
        <taxon>Pichiomycetes</taxon>
        <taxon>Pichiales</taxon>
        <taxon>Pichiaceae</taxon>
        <taxon>Ogataea</taxon>
    </lineage>
</organism>
<dbReference type="AlphaFoldDB" id="A0A9P8P370"/>
<reference evidence="1" key="2">
    <citation type="submission" date="2021-01" db="EMBL/GenBank/DDBJ databases">
        <authorList>
            <person name="Schikora-Tamarit M.A."/>
        </authorList>
    </citation>
    <scope>NUCLEOTIDE SEQUENCE</scope>
    <source>
        <strain evidence="1">CBS6075</strain>
    </source>
</reference>
<reference evidence="1" key="1">
    <citation type="journal article" date="2021" name="Open Biol.">
        <title>Shared evolutionary footprints suggest mitochondrial oxidative damage underlies multiple complex I losses in fungi.</title>
        <authorList>
            <person name="Schikora-Tamarit M.A."/>
            <person name="Marcet-Houben M."/>
            <person name="Nosek J."/>
            <person name="Gabaldon T."/>
        </authorList>
    </citation>
    <scope>NUCLEOTIDE SEQUENCE</scope>
    <source>
        <strain evidence="1">CBS6075</strain>
    </source>
</reference>
<proteinExistence type="predicted"/>
<sequence>MEPPRALLCGQDILPEKSSFVGVSVSETFDDSDGEDSWNGSSFGDGMTSLMVSKSASWGSTAVGGPWAVGVTSSARENGSGAGVGSILGKSSGFFAGGGLLRNDKSNGGRCNGLGDVKLIGVLSSTAACGG</sequence>
<evidence type="ECO:0000313" key="2">
    <source>
        <dbReference type="Proteomes" id="UP000769157"/>
    </source>
</evidence>
<protein>
    <submittedName>
        <fullName evidence="1">Uncharacterized protein</fullName>
    </submittedName>
</protein>
<dbReference type="GeneID" id="70236525"/>
<dbReference type="RefSeq" id="XP_046060481.1">
    <property type="nucleotide sequence ID" value="XM_046205652.1"/>
</dbReference>
<comment type="caution">
    <text evidence="1">The sequence shown here is derived from an EMBL/GenBank/DDBJ whole genome shotgun (WGS) entry which is preliminary data.</text>
</comment>
<dbReference type="Proteomes" id="UP000769157">
    <property type="component" value="Unassembled WGS sequence"/>
</dbReference>
<name>A0A9P8P370_9ASCO</name>
<dbReference type="EMBL" id="JAEUBE010000327">
    <property type="protein sequence ID" value="KAH3664209.1"/>
    <property type="molecule type" value="Genomic_DNA"/>
</dbReference>
<gene>
    <name evidence="1" type="ORF">OGAPHI_004560</name>
</gene>